<feature type="transmembrane region" description="Helical" evidence="9">
    <location>
        <begin position="275"/>
        <end position="293"/>
    </location>
</feature>
<name>A0A024E7A7_9PSED</name>
<evidence type="ECO:0000256" key="9">
    <source>
        <dbReference type="SAM" id="Phobius"/>
    </source>
</evidence>
<dbReference type="RefSeq" id="WP_010461448.1">
    <property type="nucleotide sequence ID" value="NZ_CP005960.1"/>
</dbReference>
<evidence type="ECO:0000256" key="1">
    <source>
        <dbReference type="ARBA" id="ARBA00002265"/>
    </source>
</evidence>
<dbReference type="GO" id="GO:0043190">
    <property type="term" value="C:ATP-binding cassette (ABC) transporter complex"/>
    <property type="evidence" value="ECO:0007669"/>
    <property type="project" value="InterPro"/>
</dbReference>
<dbReference type="KEGG" id="pman:OU5_1608"/>
<feature type="transmembrane region" description="Helical" evidence="9">
    <location>
        <begin position="305"/>
        <end position="323"/>
    </location>
</feature>
<sequence>MKIASFYLIRNVLIGFVAAVALLLPLFTTFDLINELEDVTPNGYRWNQALMVVLMTLPRRAVDLSPFIALLGGIVGLGQLATTQELTAMRAAGVSIVRIAATTVLAGLIFVLMMGAMDEWVASPLQQGGMFIRNEAMAASGQPASPNGSIWARRGDEVARIGTMARHNTPISIEIFRYSSDMRLTSYVFADSADIRPGGTWLLKNVQIKEWQQTDERVSQQDHLVWQSVFSEQRLNDLTLPIDSFSIRQLYRYIKFLADSDQPTAEYEMAIWQKLGRPVLTLAMILFAVPFTFVHQRSPGLGGRLAIGAVLGLLIYVCNQIIANLGLLFAGNLMLTTLLPSFALLGIGMMLVHRFDRVR</sequence>
<dbReference type="EMBL" id="CP005960">
    <property type="protein sequence ID" value="AHZ68687.1"/>
    <property type="molecule type" value="Genomic_DNA"/>
</dbReference>
<evidence type="ECO:0000313" key="11">
    <source>
        <dbReference type="Proteomes" id="UP000026913"/>
    </source>
</evidence>
<keyword evidence="7 9" id="KW-0472">Membrane</keyword>
<protein>
    <recommendedName>
        <fullName evidence="12">Permease YjgP/YjgQ</fullName>
    </recommendedName>
</protein>
<accession>A0A024E7A7</accession>
<dbReference type="GO" id="GO:0015920">
    <property type="term" value="P:lipopolysaccharide transport"/>
    <property type="evidence" value="ECO:0007669"/>
    <property type="project" value="TreeGrafter"/>
</dbReference>
<reference evidence="10 11" key="1">
    <citation type="journal article" date="2012" name="J. Bacteriol.">
        <title>Genome sequence of cold-adapted Pseudomonas mandelii strain JR-1.</title>
        <authorList>
            <person name="Jang S.H."/>
            <person name="Kim J."/>
            <person name="Kim J."/>
            <person name="Hong S."/>
            <person name="Lee C."/>
        </authorList>
    </citation>
    <scope>NUCLEOTIDE SEQUENCE [LARGE SCALE GENOMIC DNA]</scope>
    <source>
        <strain evidence="10 11">JR-1</strain>
    </source>
</reference>
<dbReference type="HOGENOM" id="CLU_028799_1_2_6"/>
<dbReference type="Proteomes" id="UP000026913">
    <property type="component" value="Chromosome"/>
</dbReference>
<feature type="transmembrane region" description="Helical" evidence="9">
    <location>
        <begin position="329"/>
        <end position="352"/>
    </location>
</feature>
<feature type="transmembrane region" description="Helical" evidence="9">
    <location>
        <begin position="95"/>
        <end position="117"/>
    </location>
</feature>
<comment type="subcellular location">
    <subcellularLocation>
        <location evidence="2">Cell membrane</location>
        <topology evidence="2">Multi-pass membrane protein</topology>
    </subcellularLocation>
</comment>
<keyword evidence="4" id="KW-1003">Cell membrane</keyword>
<dbReference type="GO" id="GO:0055085">
    <property type="term" value="P:transmembrane transport"/>
    <property type="evidence" value="ECO:0007669"/>
    <property type="project" value="InterPro"/>
</dbReference>
<feature type="transmembrane region" description="Helical" evidence="9">
    <location>
        <begin position="64"/>
        <end position="83"/>
    </location>
</feature>
<comment type="function">
    <text evidence="1">Part of the ABC transporter complex LptBFG involved in the translocation of lipopolysaccharide (LPS) from the inner membrane to the outer membrane.</text>
</comment>
<evidence type="ECO:0008006" key="12">
    <source>
        <dbReference type="Google" id="ProtNLM"/>
    </source>
</evidence>
<evidence type="ECO:0000256" key="5">
    <source>
        <dbReference type="ARBA" id="ARBA00022692"/>
    </source>
</evidence>
<dbReference type="NCBIfam" id="TIGR04408">
    <property type="entry name" value="LptG_lptG"/>
    <property type="match status" value="1"/>
</dbReference>
<keyword evidence="6 9" id="KW-1133">Transmembrane helix</keyword>
<proteinExistence type="inferred from homology"/>
<evidence type="ECO:0000256" key="4">
    <source>
        <dbReference type="ARBA" id="ARBA00022475"/>
    </source>
</evidence>
<evidence type="ECO:0000256" key="3">
    <source>
        <dbReference type="ARBA" id="ARBA00007725"/>
    </source>
</evidence>
<dbReference type="OrthoDB" id="9776227at2"/>
<evidence type="ECO:0000256" key="8">
    <source>
        <dbReference type="ARBA" id="ARBA00026081"/>
    </source>
</evidence>
<dbReference type="AlphaFoldDB" id="A0A024E7A7"/>
<dbReference type="PANTHER" id="PTHR33529">
    <property type="entry name" value="SLR0882 PROTEIN-RELATED"/>
    <property type="match status" value="1"/>
</dbReference>
<dbReference type="InterPro" id="IPR030923">
    <property type="entry name" value="LptG"/>
</dbReference>
<keyword evidence="5 9" id="KW-0812">Transmembrane</keyword>
<comment type="subunit">
    <text evidence="8">Component of the lipopolysaccharide transport and assembly complex. The LptBFG transporter is composed of two ATP-binding proteins (LptB) and two transmembrane proteins (LptF and LptG).</text>
</comment>
<evidence type="ECO:0000256" key="6">
    <source>
        <dbReference type="ARBA" id="ARBA00022989"/>
    </source>
</evidence>
<dbReference type="InterPro" id="IPR005495">
    <property type="entry name" value="LptG/LptF_permease"/>
</dbReference>
<evidence type="ECO:0000313" key="10">
    <source>
        <dbReference type="EMBL" id="AHZ68687.1"/>
    </source>
</evidence>
<organism evidence="10 11">
    <name type="scientific">Pseudomonas mandelii JR-1</name>
    <dbReference type="NCBI Taxonomy" id="1147786"/>
    <lineage>
        <taxon>Bacteria</taxon>
        <taxon>Pseudomonadati</taxon>
        <taxon>Pseudomonadota</taxon>
        <taxon>Gammaproteobacteria</taxon>
        <taxon>Pseudomonadales</taxon>
        <taxon>Pseudomonadaceae</taxon>
        <taxon>Pseudomonas</taxon>
    </lineage>
</organism>
<dbReference type="PANTHER" id="PTHR33529:SF2">
    <property type="entry name" value="LIPOPOLYSACCHARIDE EXPORT SYSTEM PERMEASE PROTEIN LPTG"/>
    <property type="match status" value="1"/>
</dbReference>
<feature type="transmembrane region" description="Helical" evidence="9">
    <location>
        <begin position="12"/>
        <end position="33"/>
    </location>
</feature>
<dbReference type="Pfam" id="PF03739">
    <property type="entry name" value="LptF_LptG"/>
    <property type="match status" value="1"/>
</dbReference>
<gene>
    <name evidence="10" type="ORF">OU5_1608</name>
</gene>
<evidence type="ECO:0000256" key="2">
    <source>
        <dbReference type="ARBA" id="ARBA00004651"/>
    </source>
</evidence>
<comment type="similarity">
    <text evidence="3">Belongs to the LptF/LptG family.</text>
</comment>
<evidence type="ECO:0000256" key="7">
    <source>
        <dbReference type="ARBA" id="ARBA00023136"/>
    </source>
</evidence>